<protein>
    <submittedName>
        <fullName evidence="1">Uncharacterized protein</fullName>
    </submittedName>
</protein>
<reference evidence="1" key="2">
    <citation type="journal article" date="2015" name="Data Brief">
        <title>Shoot transcriptome of the giant reed, Arundo donax.</title>
        <authorList>
            <person name="Barrero R.A."/>
            <person name="Guerrero F.D."/>
            <person name="Moolhuijzen P."/>
            <person name="Goolsby J.A."/>
            <person name="Tidwell J."/>
            <person name="Bellgard S.E."/>
            <person name="Bellgard M.I."/>
        </authorList>
    </citation>
    <scope>NUCLEOTIDE SEQUENCE</scope>
    <source>
        <tissue evidence="1">Shoot tissue taken approximately 20 cm above the soil surface</tissue>
    </source>
</reference>
<evidence type="ECO:0000313" key="1">
    <source>
        <dbReference type="EMBL" id="JAD74415.1"/>
    </source>
</evidence>
<reference evidence="1" key="1">
    <citation type="submission" date="2014-09" db="EMBL/GenBank/DDBJ databases">
        <authorList>
            <person name="Magalhaes I.L.F."/>
            <person name="Oliveira U."/>
            <person name="Santos F.R."/>
            <person name="Vidigal T.H.D.A."/>
            <person name="Brescovit A.D."/>
            <person name="Santos A.J."/>
        </authorList>
    </citation>
    <scope>NUCLEOTIDE SEQUENCE</scope>
    <source>
        <tissue evidence="1">Shoot tissue taken approximately 20 cm above the soil surface</tissue>
    </source>
</reference>
<proteinExistence type="predicted"/>
<dbReference type="EMBL" id="GBRH01223480">
    <property type="protein sequence ID" value="JAD74415.1"/>
    <property type="molecule type" value="Transcribed_RNA"/>
</dbReference>
<organism evidence="1">
    <name type="scientific">Arundo donax</name>
    <name type="common">Giant reed</name>
    <name type="synonym">Donax arundinaceus</name>
    <dbReference type="NCBI Taxonomy" id="35708"/>
    <lineage>
        <taxon>Eukaryota</taxon>
        <taxon>Viridiplantae</taxon>
        <taxon>Streptophyta</taxon>
        <taxon>Embryophyta</taxon>
        <taxon>Tracheophyta</taxon>
        <taxon>Spermatophyta</taxon>
        <taxon>Magnoliopsida</taxon>
        <taxon>Liliopsida</taxon>
        <taxon>Poales</taxon>
        <taxon>Poaceae</taxon>
        <taxon>PACMAD clade</taxon>
        <taxon>Arundinoideae</taxon>
        <taxon>Arundineae</taxon>
        <taxon>Arundo</taxon>
    </lineage>
</organism>
<dbReference type="AlphaFoldDB" id="A0A0A9CLZ2"/>
<accession>A0A0A9CLZ2</accession>
<sequence length="29" mass="3142">MGAFRRSAVLLSILPLSVHMGVHQKKHGA</sequence>
<name>A0A0A9CLZ2_ARUDO</name>